<accession>A0ABW0EH68</accession>
<dbReference type="EMBL" id="JBHSKF010000002">
    <property type="protein sequence ID" value="MFC5286757.1"/>
    <property type="molecule type" value="Genomic_DNA"/>
</dbReference>
<evidence type="ECO:0000256" key="1">
    <source>
        <dbReference type="ARBA" id="ARBA00008791"/>
    </source>
</evidence>
<dbReference type="Pfam" id="PF00582">
    <property type="entry name" value="Usp"/>
    <property type="match status" value="1"/>
</dbReference>
<dbReference type="SUPFAM" id="SSF52402">
    <property type="entry name" value="Adenine nucleotide alpha hydrolases-like"/>
    <property type="match status" value="1"/>
</dbReference>
<dbReference type="Gene3D" id="3.40.50.12370">
    <property type="match status" value="1"/>
</dbReference>
<evidence type="ECO:0000259" key="2">
    <source>
        <dbReference type="Pfam" id="PF00582"/>
    </source>
</evidence>
<dbReference type="InterPro" id="IPR006016">
    <property type="entry name" value="UspA"/>
</dbReference>
<comment type="similarity">
    <text evidence="1">Belongs to the universal stress protein A family.</text>
</comment>
<sequence length="154" mass="15549">MTERKERTVKTDPAPLVVGLDGSELGAAALDWAAAEAARRGARVVAVTVDPGSADLDAAAEHVRRAVHAHPGVTITHERRTGLIADTLLSAADGAAMLVIGSHGANGVLSALLGSVAAYCVRHARGPVVLIPPALAAPTGARRPDSALTPGPLL</sequence>
<evidence type="ECO:0000313" key="3">
    <source>
        <dbReference type="EMBL" id="MFC5286757.1"/>
    </source>
</evidence>
<dbReference type="PANTHER" id="PTHR31964">
    <property type="entry name" value="ADENINE NUCLEOTIDE ALPHA HYDROLASES-LIKE SUPERFAMILY PROTEIN"/>
    <property type="match status" value="1"/>
</dbReference>
<reference evidence="4" key="1">
    <citation type="journal article" date="2019" name="Int. J. Syst. Evol. Microbiol.">
        <title>The Global Catalogue of Microorganisms (GCM) 10K type strain sequencing project: providing services to taxonomists for standard genome sequencing and annotation.</title>
        <authorList>
            <consortium name="The Broad Institute Genomics Platform"/>
            <consortium name="The Broad Institute Genome Sequencing Center for Infectious Disease"/>
            <person name="Wu L."/>
            <person name="Ma J."/>
        </authorList>
    </citation>
    <scope>NUCLEOTIDE SEQUENCE [LARGE SCALE GENOMIC DNA]</scope>
    <source>
        <strain evidence="4">CCUG 59778</strain>
    </source>
</reference>
<dbReference type="PRINTS" id="PR01438">
    <property type="entry name" value="UNVRSLSTRESS"/>
</dbReference>
<protein>
    <submittedName>
        <fullName evidence="3">Universal stress protein</fullName>
    </submittedName>
</protein>
<dbReference type="InterPro" id="IPR006015">
    <property type="entry name" value="Universal_stress_UspA"/>
</dbReference>
<feature type="domain" description="UspA" evidence="2">
    <location>
        <begin position="58"/>
        <end position="132"/>
    </location>
</feature>
<comment type="caution">
    <text evidence="3">The sequence shown here is derived from an EMBL/GenBank/DDBJ whole genome shotgun (WGS) entry which is preliminary data.</text>
</comment>
<dbReference type="Proteomes" id="UP001596157">
    <property type="component" value="Unassembled WGS sequence"/>
</dbReference>
<dbReference type="PANTHER" id="PTHR31964:SF113">
    <property type="entry name" value="USPA DOMAIN-CONTAINING PROTEIN"/>
    <property type="match status" value="1"/>
</dbReference>
<gene>
    <name evidence="3" type="ORF">ACFPM7_06815</name>
</gene>
<dbReference type="RefSeq" id="WP_378244985.1">
    <property type="nucleotide sequence ID" value="NZ_JBHSKF010000002.1"/>
</dbReference>
<organism evidence="3 4">
    <name type="scientific">Actinokineospora guangxiensis</name>
    <dbReference type="NCBI Taxonomy" id="1490288"/>
    <lineage>
        <taxon>Bacteria</taxon>
        <taxon>Bacillati</taxon>
        <taxon>Actinomycetota</taxon>
        <taxon>Actinomycetes</taxon>
        <taxon>Pseudonocardiales</taxon>
        <taxon>Pseudonocardiaceae</taxon>
        <taxon>Actinokineospora</taxon>
    </lineage>
</organism>
<keyword evidence="4" id="KW-1185">Reference proteome</keyword>
<name>A0ABW0EH68_9PSEU</name>
<evidence type="ECO:0000313" key="4">
    <source>
        <dbReference type="Proteomes" id="UP001596157"/>
    </source>
</evidence>
<proteinExistence type="inferred from homology"/>